<evidence type="ECO:0000313" key="1">
    <source>
        <dbReference type="EnsemblMetazoa" id="XP_008189020.1"/>
    </source>
</evidence>
<dbReference type="PANTHER" id="PTHR33053:SF9">
    <property type="entry name" value="AGAP000105-PA"/>
    <property type="match status" value="1"/>
</dbReference>
<dbReference type="RefSeq" id="XP_008189020.1">
    <property type="nucleotide sequence ID" value="XM_008190798.1"/>
</dbReference>
<protein>
    <submittedName>
        <fullName evidence="1">Uncharacterized protein</fullName>
    </submittedName>
</protein>
<reference evidence="1" key="2">
    <citation type="submission" date="2022-06" db="UniProtKB">
        <authorList>
            <consortium name="EnsemblMetazoa"/>
        </authorList>
    </citation>
    <scope>IDENTIFICATION</scope>
</reference>
<dbReference type="OrthoDB" id="6612673at2759"/>
<keyword evidence="2" id="KW-1185">Reference proteome</keyword>
<dbReference type="PANTHER" id="PTHR33053">
    <property type="entry name" value="PROTEIN, PUTATIVE-RELATED"/>
    <property type="match status" value="1"/>
</dbReference>
<evidence type="ECO:0000313" key="2">
    <source>
        <dbReference type="Proteomes" id="UP000007819"/>
    </source>
</evidence>
<dbReference type="KEGG" id="api:103311219"/>
<accession>A0A8R2BAK4</accession>
<proteinExistence type="predicted"/>
<organism evidence="1 2">
    <name type="scientific">Acyrthosiphon pisum</name>
    <name type="common">Pea aphid</name>
    <dbReference type="NCBI Taxonomy" id="7029"/>
    <lineage>
        <taxon>Eukaryota</taxon>
        <taxon>Metazoa</taxon>
        <taxon>Ecdysozoa</taxon>
        <taxon>Arthropoda</taxon>
        <taxon>Hexapoda</taxon>
        <taxon>Insecta</taxon>
        <taxon>Pterygota</taxon>
        <taxon>Neoptera</taxon>
        <taxon>Paraneoptera</taxon>
        <taxon>Hemiptera</taxon>
        <taxon>Sternorrhyncha</taxon>
        <taxon>Aphidomorpha</taxon>
        <taxon>Aphidoidea</taxon>
        <taxon>Aphididae</taxon>
        <taxon>Macrosiphini</taxon>
        <taxon>Acyrthosiphon</taxon>
    </lineage>
</organism>
<dbReference type="Proteomes" id="UP000007819">
    <property type="component" value="Unassembled WGS sequence"/>
</dbReference>
<dbReference type="EnsemblMetazoa" id="XM_008190798.1">
    <property type="protein sequence ID" value="XP_008189020.1"/>
    <property type="gene ID" value="LOC103311219"/>
</dbReference>
<reference evidence="2" key="1">
    <citation type="submission" date="2010-06" db="EMBL/GenBank/DDBJ databases">
        <authorList>
            <person name="Jiang H."/>
            <person name="Abraham K."/>
            <person name="Ali S."/>
            <person name="Alsbrooks S.L."/>
            <person name="Anim B.N."/>
            <person name="Anosike U.S."/>
            <person name="Attaway T."/>
            <person name="Bandaranaike D.P."/>
            <person name="Battles P.K."/>
            <person name="Bell S.N."/>
            <person name="Bell A.V."/>
            <person name="Beltran B."/>
            <person name="Bickham C."/>
            <person name="Bustamante Y."/>
            <person name="Caleb T."/>
            <person name="Canada A."/>
            <person name="Cardenas V."/>
            <person name="Carter K."/>
            <person name="Chacko J."/>
            <person name="Chandrabose M.N."/>
            <person name="Chavez D."/>
            <person name="Chavez A."/>
            <person name="Chen L."/>
            <person name="Chu H.-S."/>
            <person name="Claassen K.J."/>
            <person name="Cockrell R."/>
            <person name="Collins M."/>
            <person name="Cooper J.A."/>
            <person name="Cree A."/>
            <person name="Curry S.M."/>
            <person name="Da Y."/>
            <person name="Dao M.D."/>
            <person name="Das B."/>
            <person name="Davila M.-L."/>
            <person name="Davy-Carroll L."/>
            <person name="Denson S."/>
            <person name="Dinh H."/>
            <person name="Ebong V.E."/>
            <person name="Edwards J.R."/>
            <person name="Egan A."/>
            <person name="El-Daye J."/>
            <person name="Escobedo L."/>
            <person name="Fernandez S."/>
            <person name="Fernando P.R."/>
            <person name="Flagg N."/>
            <person name="Forbes L.D."/>
            <person name="Fowler R.G."/>
            <person name="Fu Q."/>
            <person name="Gabisi R.A."/>
            <person name="Ganer J."/>
            <person name="Garbino Pronczuk A."/>
            <person name="Garcia R.M."/>
            <person name="Garner T."/>
            <person name="Garrett T.E."/>
            <person name="Gonzalez D.A."/>
            <person name="Hamid H."/>
            <person name="Hawkins E.S."/>
            <person name="Hirani K."/>
            <person name="Hogues M.E."/>
            <person name="Hollins B."/>
            <person name="Hsiao C.-H."/>
            <person name="Jabil R."/>
            <person name="James M.L."/>
            <person name="Jhangiani S.N."/>
            <person name="Johnson B."/>
            <person name="Johnson Q."/>
            <person name="Joshi V."/>
            <person name="Kalu J.B."/>
            <person name="Kam C."/>
            <person name="Kashfia A."/>
            <person name="Keebler J."/>
            <person name="Kisamo H."/>
            <person name="Kovar C.L."/>
            <person name="Lago L.A."/>
            <person name="Lai C.-Y."/>
            <person name="Laidlaw J."/>
            <person name="Lara F."/>
            <person name="Le T.-K."/>
            <person name="Lee S.L."/>
            <person name="Legall F.H."/>
            <person name="Lemon S.J."/>
            <person name="Lewis L.R."/>
            <person name="Li B."/>
            <person name="Liu Y."/>
            <person name="Liu Y.-S."/>
            <person name="Lopez J."/>
            <person name="Lozado R.J."/>
            <person name="Lu J."/>
            <person name="Madu R.C."/>
            <person name="Maheshwari M."/>
            <person name="Maheshwari R."/>
            <person name="Malloy K."/>
            <person name="Martinez E."/>
            <person name="Mathew T."/>
            <person name="Mercado I.C."/>
            <person name="Mercado C."/>
            <person name="Meyer B."/>
            <person name="Montgomery K."/>
            <person name="Morgan M.B."/>
            <person name="Munidasa M."/>
            <person name="Nazareth L.V."/>
            <person name="Nelson J."/>
            <person name="Ng B.M."/>
            <person name="Nguyen N.B."/>
            <person name="Nguyen P.Q."/>
            <person name="Nguyen T."/>
            <person name="Obregon M."/>
            <person name="Okwuonu G.O."/>
            <person name="Onwere C.G."/>
            <person name="Orozco G."/>
            <person name="Parra A."/>
            <person name="Patel S."/>
            <person name="Patil S."/>
            <person name="Perez A."/>
            <person name="Perez Y."/>
            <person name="Pham C."/>
            <person name="Primus E.L."/>
            <person name="Pu L.-L."/>
            <person name="Puazo M."/>
            <person name="Qin X."/>
            <person name="Quiroz J.B."/>
            <person name="Reese J."/>
            <person name="Richards S."/>
            <person name="Rives C.M."/>
            <person name="Robberts R."/>
            <person name="Ruiz S.J."/>
            <person name="Ruiz M.J."/>
            <person name="Santibanez J."/>
            <person name="Schneider B.W."/>
            <person name="Sisson I."/>
            <person name="Smith M."/>
            <person name="Sodergren E."/>
            <person name="Song X.-Z."/>
            <person name="Song B.B."/>
            <person name="Summersgill H."/>
            <person name="Thelus R."/>
            <person name="Thornton R.D."/>
            <person name="Trejos Z.Y."/>
            <person name="Usmani K."/>
            <person name="Vattathil S."/>
            <person name="Villasana D."/>
            <person name="Walker D.L."/>
            <person name="Wang S."/>
            <person name="Wang K."/>
            <person name="White C.S."/>
            <person name="Williams A.C."/>
            <person name="Williamson J."/>
            <person name="Wilson K."/>
            <person name="Woghiren I.O."/>
            <person name="Woodworth J.R."/>
            <person name="Worley K.C."/>
            <person name="Wright R.A."/>
            <person name="Wu W."/>
            <person name="Young L."/>
            <person name="Zhang L."/>
            <person name="Zhang J."/>
            <person name="Zhu Y."/>
            <person name="Muzny D.M."/>
            <person name="Weinstock G."/>
            <person name="Gibbs R.A."/>
        </authorList>
    </citation>
    <scope>NUCLEOTIDE SEQUENCE [LARGE SCALE GENOMIC DNA]</scope>
    <source>
        <strain evidence="2">LSR1</strain>
    </source>
</reference>
<sequence>MTVELIENLLEILRSENHYDLPKSATGLLQTKSNENIQVMKSLKNTNGSYVYFGIEEGLKDIISEEYTENTIRLLFNIDGLPLYNSSSQQFWPNLGLIVHDKYDSNPFIVAVYSGDSKPKNVNDFMKDFIQE</sequence>
<dbReference type="GeneID" id="103311219"/>
<name>A0A8R2BAK4_ACYPI</name>
<dbReference type="AlphaFoldDB" id="A0A8R2BAK4"/>